<dbReference type="VEuPathDB" id="FungiDB:MELLADRAFT_72888"/>
<dbReference type="InParanoid" id="F4S0A6"/>
<accession>F4S0A6</accession>
<dbReference type="RefSeq" id="XP_007414806.1">
    <property type="nucleotide sequence ID" value="XM_007414744.1"/>
</dbReference>
<dbReference type="GeneID" id="18932223"/>
<keyword evidence="2" id="KW-1185">Reference proteome</keyword>
<evidence type="ECO:0000313" key="2">
    <source>
        <dbReference type="Proteomes" id="UP000001072"/>
    </source>
</evidence>
<dbReference type="KEGG" id="mlr:MELLADRAFT_72888"/>
<gene>
    <name evidence="1" type="ORF">MELLADRAFT_72888</name>
</gene>
<dbReference type="AlphaFoldDB" id="F4S0A6"/>
<dbReference type="EMBL" id="GL883134">
    <property type="protein sequence ID" value="EGG01972.1"/>
    <property type="molecule type" value="Genomic_DNA"/>
</dbReference>
<sequence length="85" mass="9729">MPNFNMVRSQPNRPAASLRFTSLRYEHQAVVLSIHRPRADHGLPIRLPILTTNVVLEIRVDYQRRGLPLVTILGPNSNQLYPCTQ</sequence>
<reference evidence="2" key="1">
    <citation type="journal article" date="2011" name="Proc. Natl. Acad. Sci. U.S.A.">
        <title>Obligate biotrophy features unraveled by the genomic analysis of rust fungi.</title>
        <authorList>
            <person name="Duplessis S."/>
            <person name="Cuomo C.A."/>
            <person name="Lin Y.-C."/>
            <person name="Aerts A."/>
            <person name="Tisserant E."/>
            <person name="Veneault-Fourrey C."/>
            <person name="Joly D.L."/>
            <person name="Hacquard S."/>
            <person name="Amselem J."/>
            <person name="Cantarel B.L."/>
            <person name="Chiu R."/>
            <person name="Coutinho P.M."/>
            <person name="Feau N."/>
            <person name="Field M."/>
            <person name="Frey P."/>
            <person name="Gelhaye E."/>
            <person name="Goldberg J."/>
            <person name="Grabherr M.G."/>
            <person name="Kodira C.D."/>
            <person name="Kohler A."/>
            <person name="Kuees U."/>
            <person name="Lindquist E.A."/>
            <person name="Lucas S.M."/>
            <person name="Mago R."/>
            <person name="Mauceli E."/>
            <person name="Morin E."/>
            <person name="Murat C."/>
            <person name="Pangilinan J.L."/>
            <person name="Park R."/>
            <person name="Pearson M."/>
            <person name="Quesneville H."/>
            <person name="Rouhier N."/>
            <person name="Sakthikumar S."/>
            <person name="Salamov A.A."/>
            <person name="Schmutz J."/>
            <person name="Selles B."/>
            <person name="Shapiro H."/>
            <person name="Tanguay P."/>
            <person name="Tuskan G.A."/>
            <person name="Henrissat B."/>
            <person name="Van de Peer Y."/>
            <person name="Rouze P."/>
            <person name="Ellis J.G."/>
            <person name="Dodds P.N."/>
            <person name="Schein J.E."/>
            <person name="Zhong S."/>
            <person name="Hamelin R.C."/>
            <person name="Grigoriev I.V."/>
            <person name="Szabo L.J."/>
            <person name="Martin F."/>
        </authorList>
    </citation>
    <scope>NUCLEOTIDE SEQUENCE [LARGE SCALE GENOMIC DNA]</scope>
    <source>
        <strain evidence="2">98AG31 / pathotype 3-4-7</strain>
    </source>
</reference>
<dbReference type="HOGENOM" id="CLU_2513084_0_0_1"/>
<protein>
    <submittedName>
        <fullName evidence="1">Uncharacterized protein</fullName>
    </submittedName>
</protein>
<organism evidence="2">
    <name type="scientific">Melampsora larici-populina (strain 98AG31 / pathotype 3-4-7)</name>
    <name type="common">Poplar leaf rust fungus</name>
    <dbReference type="NCBI Taxonomy" id="747676"/>
    <lineage>
        <taxon>Eukaryota</taxon>
        <taxon>Fungi</taxon>
        <taxon>Dikarya</taxon>
        <taxon>Basidiomycota</taxon>
        <taxon>Pucciniomycotina</taxon>
        <taxon>Pucciniomycetes</taxon>
        <taxon>Pucciniales</taxon>
        <taxon>Melampsoraceae</taxon>
        <taxon>Melampsora</taxon>
    </lineage>
</organism>
<dbReference type="Proteomes" id="UP000001072">
    <property type="component" value="Unassembled WGS sequence"/>
</dbReference>
<proteinExistence type="predicted"/>
<evidence type="ECO:0000313" key="1">
    <source>
        <dbReference type="EMBL" id="EGG01972.1"/>
    </source>
</evidence>
<name>F4S0A6_MELLP</name>